<feature type="signal peptide" evidence="9">
    <location>
        <begin position="1"/>
        <end position="20"/>
    </location>
</feature>
<keyword evidence="4" id="KW-1134">Transmembrane beta strand</keyword>
<dbReference type="RefSeq" id="WP_188457252.1">
    <property type="nucleotide sequence ID" value="NZ_BMGM01000001.1"/>
</dbReference>
<dbReference type="PANTHER" id="PTHR30026">
    <property type="entry name" value="OUTER MEMBRANE PROTEIN TOLC"/>
    <property type="match status" value="1"/>
</dbReference>
<reference evidence="11" key="1">
    <citation type="journal article" date="2019" name="Int. J. Syst. Evol. Microbiol.">
        <title>The Global Catalogue of Microorganisms (GCM) 10K type strain sequencing project: providing services to taxonomists for standard genome sequencing and annotation.</title>
        <authorList>
            <consortium name="The Broad Institute Genomics Platform"/>
            <consortium name="The Broad Institute Genome Sequencing Center for Infectious Disease"/>
            <person name="Wu L."/>
            <person name="Ma J."/>
        </authorList>
    </citation>
    <scope>NUCLEOTIDE SEQUENCE [LARGE SCALE GENOMIC DNA]</scope>
    <source>
        <strain evidence="11">CGMCC 1.12931</strain>
    </source>
</reference>
<keyword evidence="8" id="KW-0175">Coiled coil</keyword>
<sequence length="473" mass="54241">MKKYFIVFLFIYSAILTVNAQEQPDNNVGLDLSLQEFLAYVKLYHPIAKQSELKITAAEANLMKARGNFDPKIVGDYQGKDFKDTDYYQIFNAGLSIPIWFGLDIKAGYEKAEGGFLNPERSVPEDGLYKAGISLPLGQGLFINERMATLKKAKIVQNLNQAERDLKVNEVLYKATLAYVDWYQAQQQVDIFEEFLDNAVIRFQGIKQSALQGDIPVIDTLEAKIIVQKRDLSLEKSRLKLTQTRLKLSNFLWLENDVPLQLDPGILPAELNELSIDNVLGTNLIQLEQYDVEQHPLLRFLSSSIESLEVDRRLAAERLKPNLDVEYNFLSEQPEQFNSFTPNNYQAGISFSMPLFLRKERGDLRLTKIKIRDAELEYEFQNLELRNQIEAAQEGISSFERQLVTIQQIATNFDDLLTAEERKFSFGESSVFLINSREQQLIDARLEQIKAKARLFESKALLFNLLANEILVE</sequence>
<dbReference type="SUPFAM" id="SSF56954">
    <property type="entry name" value="Outer membrane efflux proteins (OEP)"/>
    <property type="match status" value="1"/>
</dbReference>
<evidence type="ECO:0000256" key="3">
    <source>
        <dbReference type="ARBA" id="ARBA00022448"/>
    </source>
</evidence>
<dbReference type="Proteomes" id="UP000599179">
    <property type="component" value="Unassembled WGS sequence"/>
</dbReference>
<dbReference type="InterPro" id="IPR003423">
    <property type="entry name" value="OMP_efflux"/>
</dbReference>
<evidence type="ECO:0000256" key="6">
    <source>
        <dbReference type="ARBA" id="ARBA00023136"/>
    </source>
</evidence>
<keyword evidence="9" id="KW-0732">Signal</keyword>
<accession>A0ABQ1SDP4</accession>
<comment type="caution">
    <text evidence="10">The sequence shown here is derived from an EMBL/GenBank/DDBJ whole genome shotgun (WGS) entry which is preliminary data.</text>
</comment>
<protein>
    <submittedName>
        <fullName evidence="10">Transporter</fullName>
    </submittedName>
</protein>
<dbReference type="EMBL" id="BMGM01000001">
    <property type="protein sequence ID" value="GGE25183.1"/>
    <property type="molecule type" value="Genomic_DNA"/>
</dbReference>
<evidence type="ECO:0000256" key="1">
    <source>
        <dbReference type="ARBA" id="ARBA00004442"/>
    </source>
</evidence>
<comment type="similarity">
    <text evidence="2">Belongs to the outer membrane factor (OMF) (TC 1.B.17) family.</text>
</comment>
<keyword evidence="5" id="KW-0812">Transmembrane</keyword>
<keyword evidence="11" id="KW-1185">Reference proteome</keyword>
<organism evidence="10 11">
    <name type="scientific">Psychroflexus planctonicus</name>
    <dbReference type="NCBI Taxonomy" id="1526575"/>
    <lineage>
        <taxon>Bacteria</taxon>
        <taxon>Pseudomonadati</taxon>
        <taxon>Bacteroidota</taxon>
        <taxon>Flavobacteriia</taxon>
        <taxon>Flavobacteriales</taxon>
        <taxon>Flavobacteriaceae</taxon>
        <taxon>Psychroflexus</taxon>
    </lineage>
</organism>
<keyword evidence="3" id="KW-0813">Transport</keyword>
<evidence type="ECO:0000256" key="9">
    <source>
        <dbReference type="SAM" id="SignalP"/>
    </source>
</evidence>
<feature type="chain" id="PRO_5045904217" evidence="9">
    <location>
        <begin position="21"/>
        <end position="473"/>
    </location>
</feature>
<evidence type="ECO:0000313" key="10">
    <source>
        <dbReference type="EMBL" id="GGE25183.1"/>
    </source>
</evidence>
<evidence type="ECO:0000256" key="8">
    <source>
        <dbReference type="SAM" id="Coils"/>
    </source>
</evidence>
<dbReference type="PANTHER" id="PTHR30026:SF20">
    <property type="entry name" value="OUTER MEMBRANE PROTEIN TOLC"/>
    <property type="match status" value="1"/>
</dbReference>
<keyword evidence="7" id="KW-0998">Cell outer membrane</keyword>
<comment type="subcellular location">
    <subcellularLocation>
        <location evidence="1">Cell outer membrane</location>
    </subcellularLocation>
</comment>
<evidence type="ECO:0000256" key="7">
    <source>
        <dbReference type="ARBA" id="ARBA00023237"/>
    </source>
</evidence>
<name>A0ABQ1SDP4_9FLAO</name>
<evidence type="ECO:0000256" key="2">
    <source>
        <dbReference type="ARBA" id="ARBA00007613"/>
    </source>
</evidence>
<dbReference type="Pfam" id="PF02321">
    <property type="entry name" value="OEP"/>
    <property type="match status" value="1"/>
</dbReference>
<proteinExistence type="inferred from homology"/>
<evidence type="ECO:0000313" key="11">
    <source>
        <dbReference type="Proteomes" id="UP000599179"/>
    </source>
</evidence>
<evidence type="ECO:0000256" key="4">
    <source>
        <dbReference type="ARBA" id="ARBA00022452"/>
    </source>
</evidence>
<evidence type="ECO:0000256" key="5">
    <source>
        <dbReference type="ARBA" id="ARBA00022692"/>
    </source>
</evidence>
<feature type="coiled-coil region" evidence="8">
    <location>
        <begin position="371"/>
        <end position="402"/>
    </location>
</feature>
<keyword evidence="6" id="KW-0472">Membrane</keyword>
<gene>
    <name evidence="10" type="ORF">GCM10010832_02430</name>
</gene>
<dbReference type="InterPro" id="IPR051906">
    <property type="entry name" value="TolC-like"/>
</dbReference>
<dbReference type="Gene3D" id="1.20.1600.10">
    <property type="entry name" value="Outer membrane efflux proteins (OEP)"/>
    <property type="match status" value="1"/>
</dbReference>